<dbReference type="GO" id="GO:0005829">
    <property type="term" value="C:cytosol"/>
    <property type="evidence" value="ECO:0007669"/>
    <property type="project" value="GOC"/>
</dbReference>
<accession>A0A7J8B7R1</accession>
<dbReference type="AlphaFoldDB" id="A0A7J8B7R1"/>
<comment type="caution">
    <text evidence="2">The sequence shown here is derived from an EMBL/GenBank/DDBJ whole genome shotgun (WGS) entry which is preliminary data.</text>
</comment>
<dbReference type="GO" id="GO:0034498">
    <property type="term" value="P:early endosome to Golgi transport"/>
    <property type="evidence" value="ECO:0007669"/>
    <property type="project" value="TreeGrafter"/>
</dbReference>
<dbReference type="GO" id="GO:1990071">
    <property type="term" value="C:TRAPPII protein complex"/>
    <property type="evidence" value="ECO:0007669"/>
    <property type="project" value="InterPro"/>
</dbReference>
<dbReference type="InterPro" id="IPR056913">
    <property type="entry name" value="TRAPPC10/Trs130_N"/>
</dbReference>
<keyword evidence="3" id="KW-1185">Reference proteome</keyword>
<feature type="domain" description="TRAPPC10/Trs130 N-terminal" evidence="1">
    <location>
        <begin position="16"/>
        <end position="164"/>
    </location>
</feature>
<protein>
    <recommendedName>
        <fullName evidence="1">TRAPPC10/Trs130 N-terminal domain-containing protein</fullName>
    </recommendedName>
</protein>
<dbReference type="Pfam" id="PF23036">
    <property type="entry name" value="TRAPPC10_1st"/>
    <property type="match status" value="1"/>
</dbReference>
<dbReference type="InterPro" id="IPR045126">
    <property type="entry name" value="TRAPPC10/Trs130"/>
</dbReference>
<evidence type="ECO:0000259" key="1">
    <source>
        <dbReference type="Pfam" id="PF23036"/>
    </source>
</evidence>
<name>A0A7J8B7R1_ROUAE</name>
<proteinExistence type="predicted"/>
<dbReference type="GO" id="GO:0006891">
    <property type="term" value="P:intra-Golgi vesicle-mediated transport"/>
    <property type="evidence" value="ECO:0007669"/>
    <property type="project" value="TreeGrafter"/>
</dbReference>
<dbReference type="EMBL" id="JACASE010000020">
    <property type="protein sequence ID" value="KAF6394499.1"/>
    <property type="molecule type" value="Genomic_DNA"/>
</dbReference>
<dbReference type="PANTHER" id="PTHR13251:SF3">
    <property type="entry name" value="TRAFFICKING PROTEIN PARTICLE COMPLEX SUBUNIT 10"/>
    <property type="match status" value="1"/>
</dbReference>
<organism evidence="2 3">
    <name type="scientific">Rousettus aegyptiacus</name>
    <name type="common">Egyptian fruit bat</name>
    <name type="synonym">Pteropus aegyptiacus</name>
    <dbReference type="NCBI Taxonomy" id="9407"/>
    <lineage>
        <taxon>Eukaryota</taxon>
        <taxon>Metazoa</taxon>
        <taxon>Chordata</taxon>
        <taxon>Craniata</taxon>
        <taxon>Vertebrata</taxon>
        <taxon>Euteleostomi</taxon>
        <taxon>Mammalia</taxon>
        <taxon>Eutheria</taxon>
        <taxon>Laurasiatheria</taxon>
        <taxon>Chiroptera</taxon>
        <taxon>Yinpterochiroptera</taxon>
        <taxon>Pteropodoidea</taxon>
        <taxon>Pteropodidae</taxon>
        <taxon>Rousettinae</taxon>
        <taxon>Rousettus</taxon>
    </lineage>
</organism>
<dbReference type="PANTHER" id="PTHR13251">
    <property type="entry name" value="EPILEPSY HOLOPROSENCEPHALY CANDIDATE 1/TMEM1"/>
    <property type="match status" value="1"/>
</dbReference>
<reference evidence="2 3" key="1">
    <citation type="journal article" date="2020" name="Nature">
        <title>Six reference-quality genomes reveal evolution of bat adaptations.</title>
        <authorList>
            <person name="Jebb D."/>
            <person name="Huang Z."/>
            <person name="Pippel M."/>
            <person name="Hughes G.M."/>
            <person name="Lavrichenko K."/>
            <person name="Devanna P."/>
            <person name="Winkler S."/>
            <person name="Jermiin L.S."/>
            <person name="Skirmuntt E.C."/>
            <person name="Katzourakis A."/>
            <person name="Burkitt-Gray L."/>
            <person name="Ray D.A."/>
            <person name="Sullivan K.A.M."/>
            <person name="Roscito J.G."/>
            <person name="Kirilenko B.M."/>
            <person name="Davalos L.M."/>
            <person name="Corthals A.P."/>
            <person name="Power M.L."/>
            <person name="Jones G."/>
            <person name="Ransome R.D."/>
            <person name="Dechmann D.K.N."/>
            <person name="Locatelli A.G."/>
            <person name="Puechmaille S.J."/>
            <person name="Fedrigo O."/>
            <person name="Jarvis E.D."/>
            <person name="Hiller M."/>
            <person name="Vernes S.C."/>
            <person name="Myers E.W."/>
            <person name="Teeling E.C."/>
        </authorList>
    </citation>
    <scope>NUCLEOTIDE SEQUENCE [LARGE SCALE GENOMIC DNA]</scope>
    <source>
        <strain evidence="2">MRouAeg1</strain>
        <tissue evidence="2">Muscle</tissue>
    </source>
</reference>
<evidence type="ECO:0000313" key="3">
    <source>
        <dbReference type="Proteomes" id="UP000593571"/>
    </source>
</evidence>
<sequence length="223" mass="25296">MDAPEEPLPPVIYTMENKPIVTCAGDQNLFTSLYPTLSQQLPREPMEWRRSYGRAPRMIHLESNFVQFKEELLAKEGNKALLTFPFLHVYWAECCDTEVYKATVKDDLTKWQNTLKAHSSADWLIVLVENDAKKKNKTNILSRTSVVDKIRNDFCNKQSDRSVIHKLSRRNWLNILTRCAVTKCPLLCHQACGVFAFRGVRAGRCPSPGAGTGGRDQGQGPGW</sequence>
<evidence type="ECO:0000313" key="2">
    <source>
        <dbReference type="EMBL" id="KAF6394499.1"/>
    </source>
</evidence>
<dbReference type="Proteomes" id="UP000593571">
    <property type="component" value="Unassembled WGS sequence"/>
</dbReference>
<gene>
    <name evidence="2" type="ORF">HJG63_010453</name>
</gene>